<organism evidence="1">
    <name type="scientific">Borely moumouvirus</name>
    <dbReference type="NCBI Taxonomy" id="2712067"/>
    <lineage>
        <taxon>Viruses</taxon>
        <taxon>Varidnaviria</taxon>
        <taxon>Bamfordvirae</taxon>
        <taxon>Nucleocytoviricota</taxon>
        <taxon>Megaviricetes</taxon>
        <taxon>Imitervirales</taxon>
        <taxon>Mimiviridae</taxon>
        <taxon>Megamimivirinae</taxon>
        <taxon>Moumouvirus</taxon>
    </lineage>
</organism>
<protein>
    <submittedName>
        <fullName evidence="1">Uncharacterized protein</fullName>
    </submittedName>
</protein>
<reference evidence="1" key="1">
    <citation type="submission" date="2019-07" db="EMBL/GenBank/DDBJ databases">
        <title>The discovery of a new lineage B mimivirus raises questions about particles surface fibrils.</title>
        <authorList>
            <person name="Silva L.K.S."/>
            <person name="Rodrigues R.A.L."/>
            <person name="Andrade A.C.S.P."/>
            <person name="Hikida H."/>
            <person name="Andreani J."/>
            <person name="Levasseur A."/>
            <person name="La Scola B."/>
            <person name="Abrahao J.S."/>
        </authorList>
    </citation>
    <scope>NUCLEOTIDE SEQUENCE</scope>
    <source>
        <strain evidence="1">B60</strain>
    </source>
</reference>
<dbReference type="EMBL" id="MN175499">
    <property type="protein sequence ID" value="QID06606.1"/>
    <property type="molecule type" value="Genomic_DNA"/>
</dbReference>
<proteinExistence type="predicted"/>
<accession>A0A6G6ADY4</accession>
<sequence>MIFKPYRCPIDLIKHHNIYLIMPSKIRKNKTIQKYDKLFPVYYKEFGVTKNKKNIIEKFMKLTYTYKKFQKAVNIMENLNSYAAISHIVIEMKNNLRKINIKISKLKNRI</sequence>
<name>A0A6G6ADY4_9VIRU</name>
<evidence type="ECO:0000313" key="1">
    <source>
        <dbReference type="EMBL" id="QID06606.1"/>
    </source>
</evidence>